<accession>U2TIQ6</accession>
<reference evidence="1 2" key="1">
    <citation type="submission" date="2013-08" db="EMBL/GenBank/DDBJ databases">
        <authorList>
            <person name="Durkin A.S."/>
            <person name="Haft D.R."/>
            <person name="McCorrison J."/>
            <person name="Torralba M."/>
            <person name="Gillis M."/>
            <person name="Haft D.H."/>
            <person name="Methe B."/>
            <person name="Sutton G."/>
            <person name="Nelson K.E."/>
        </authorList>
    </citation>
    <scope>NUCLEOTIDE SEQUENCE [LARGE SCALE GENOMIC DNA]</scope>
    <source>
        <strain evidence="1 2">F0195</strain>
    </source>
</reference>
<name>U2TIQ6_9ACTN</name>
<dbReference type="EMBL" id="AWEZ01000071">
    <property type="protein sequence ID" value="ERL06098.1"/>
    <property type="molecule type" value="Genomic_DNA"/>
</dbReference>
<organism evidence="1 2">
    <name type="scientific">Olsenella profusa F0195</name>
    <dbReference type="NCBI Taxonomy" id="1125712"/>
    <lineage>
        <taxon>Bacteria</taxon>
        <taxon>Bacillati</taxon>
        <taxon>Actinomycetota</taxon>
        <taxon>Coriobacteriia</taxon>
        <taxon>Coriobacteriales</taxon>
        <taxon>Atopobiaceae</taxon>
        <taxon>Olsenella</taxon>
    </lineage>
</organism>
<dbReference type="RefSeq" id="WP_021727339.1">
    <property type="nucleotide sequence ID" value="NZ_AWEZ01000071.1"/>
</dbReference>
<comment type="caution">
    <text evidence="1">The sequence shown here is derived from an EMBL/GenBank/DDBJ whole genome shotgun (WGS) entry which is preliminary data.</text>
</comment>
<evidence type="ECO:0000313" key="1">
    <source>
        <dbReference type="EMBL" id="ERL06098.1"/>
    </source>
</evidence>
<dbReference type="Proteomes" id="UP000016638">
    <property type="component" value="Unassembled WGS sequence"/>
</dbReference>
<dbReference type="AlphaFoldDB" id="U2TIQ6"/>
<keyword evidence="2" id="KW-1185">Reference proteome</keyword>
<sequence>MVAFIREALGGDVQYVANLSAATRKLMEEGKLFLRRDKDGKLLATLINADSNKYESMVRLKEAQQLPNVNDMMFSLSLMAITQQLTEIQEGIAELREGQKNDRERFGNVAAEYLRRATKATNQKERMEQCKKAHREAMDGFYSCLSTVKESVKFFIELPAADADASLAAHIRREISLKSISAFPKSFSKSKELRRAIAQCTQCAQYAAAASYLRGDEVEAKRDLEMYATAMHKELLGDKENHLRAWISRPKAERLPGPLKMLAANNENEIDVLICVKSTISNIERMNASPEIEAGEPDKGLEISKELMGE</sequence>
<proteinExistence type="predicted"/>
<evidence type="ECO:0000313" key="2">
    <source>
        <dbReference type="Proteomes" id="UP000016638"/>
    </source>
</evidence>
<gene>
    <name evidence="1" type="ORF">HMPREF1316_2614</name>
</gene>
<protein>
    <submittedName>
        <fullName evidence="1">Uncharacterized protein</fullName>
    </submittedName>
</protein>